<dbReference type="KEGG" id="dwu:DVJ83_15720"/>
<sequence length="89" mass="9681">MTSFNYPRAFHVLREEDATGISGTGHVLDGVIFHTGQVVVCWRSAHGSITIFDDWGAFDAVHLGAHPENRARVTFLDGGDVPNTQSRSA</sequence>
<dbReference type="EMBL" id="CP031163">
    <property type="protein sequence ID" value="AXH00612.1"/>
    <property type="molecule type" value="Genomic_DNA"/>
</dbReference>
<protein>
    <submittedName>
        <fullName evidence="1">Uncharacterized protein</fullName>
    </submittedName>
</protein>
<accession>A0A345ILN9</accession>
<organism evidence="1 2">
    <name type="scientific">Deinococcus wulumuqiensis</name>
    <dbReference type="NCBI Taxonomy" id="980427"/>
    <lineage>
        <taxon>Bacteria</taxon>
        <taxon>Thermotogati</taxon>
        <taxon>Deinococcota</taxon>
        <taxon>Deinococci</taxon>
        <taxon>Deinococcales</taxon>
        <taxon>Deinococcaceae</taxon>
        <taxon>Deinococcus</taxon>
    </lineage>
</organism>
<geneLocation type="plasmid" evidence="2">
    <name>pdrdi</name>
</geneLocation>
<reference evidence="1 2" key="1">
    <citation type="submission" date="2018-07" db="EMBL/GenBank/DDBJ databases">
        <title>Complete Genome and Methylome Analysis of Deinococcus wulumuqiensis NEB 479.</title>
        <authorList>
            <person name="Fomenkov A."/>
            <person name="Luyten Y."/>
            <person name="Vincze T."/>
            <person name="Anton B.P."/>
            <person name="Clark T."/>
            <person name="Roberts R.J."/>
            <person name="Morgan R.D."/>
        </authorList>
    </citation>
    <scope>NUCLEOTIDE SEQUENCE [LARGE SCALE GENOMIC DNA]</scope>
    <source>
        <strain evidence="1 2">NEB 479</strain>
        <plasmid evidence="2">Plasmid pdrdi</plasmid>
    </source>
</reference>
<proteinExistence type="predicted"/>
<gene>
    <name evidence="1" type="ORF">DVJ83_15720</name>
</gene>
<evidence type="ECO:0000313" key="2">
    <source>
        <dbReference type="Proteomes" id="UP000253744"/>
    </source>
</evidence>
<evidence type="ECO:0000313" key="1">
    <source>
        <dbReference type="EMBL" id="AXH00612.1"/>
    </source>
</evidence>
<dbReference type="RefSeq" id="WP_114673269.1">
    <property type="nucleotide sequence ID" value="NZ_CP031163.1"/>
</dbReference>
<dbReference type="AlphaFoldDB" id="A0A345ILN9"/>
<name>A0A345ILN9_9DEIO</name>
<keyword evidence="1" id="KW-0614">Plasmid</keyword>
<dbReference type="Proteomes" id="UP000253744">
    <property type="component" value="Plasmid pDrdI"/>
</dbReference>